<feature type="transmembrane region" description="Helical" evidence="6">
    <location>
        <begin position="354"/>
        <end position="373"/>
    </location>
</feature>
<keyword evidence="2 6" id="KW-0812">Transmembrane</keyword>
<feature type="transmembrane region" description="Helical" evidence="6">
    <location>
        <begin position="260"/>
        <end position="286"/>
    </location>
</feature>
<name>A0A336N2M7_CULSO</name>
<dbReference type="Pfam" id="PF02535">
    <property type="entry name" value="Zip"/>
    <property type="match status" value="1"/>
</dbReference>
<dbReference type="PANTHER" id="PTHR11040:SF203">
    <property type="entry name" value="FI18611P1-RELATED"/>
    <property type="match status" value="1"/>
</dbReference>
<sequence length="375" mass="41461">MSLFDDDHEHEHDHDDNALYAKVTAMAVLFIASTIFGLLPFKLSKWFKWSIDENARTSTVISTLLSFGGGVLLATTFLHLQPEIAETIESLQHDGKMPELKFSLAPFLMCAGFFMIYLIEEIIHTYLLSQESQNVKNAEEVEGAFVRGINARESVLLKRHKRPSEVRNGSISTTELISNDVENQKAEEKSNNNEVVPQTSHNNHNHNHQNHNHNHVPVFKTTDDESVLVSSIRGLLIVLALSIHELFEGLAVGLEPTAASAWYMFGAVSAHKLVIAFCIGIELVVIRTKVWLGILYVIVFAIVSPIGIGVGILLSESDNGDAFAVPSVILQGLASGTLLYVIFFEVLSKEKSGIIQYCAVVVGFFLMFGLQILSK</sequence>
<feature type="compositionally biased region" description="Basic and acidic residues" evidence="5">
    <location>
        <begin position="182"/>
        <end position="191"/>
    </location>
</feature>
<feature type="region of interest" description="Disordered" evidence="5">
    <location>
        <begin position="166"/>
        <end position="214"/>
    </location>
</feature>
<gene>
    <name evidence="7" type="primary">CSON009487</name>
</gene>
<feature type="compositionally biased region" description="Polar residues" evidence="5">
    <location>
        <begin position="167"/>
        <end position="181"/>
    </location>
</feature>
<proteinExistence type="predicted"/>
<evidence type="ECO:0000256" key="1">
    <source>
        <dbReference type="ARBA" id="ARBA00004141"/>
    </source>
</evidence>
<comment type="subcellular location">
    <subcellularLocation>
        <location evidence="1">Membrane</location>
        <topology evidence="1">Multi-pass membrane protein</topology>
    </subcellularLocation>
</comment>
<protein>
    <submittedName>
        <fullName evidence="7">CSON009487 protein</fullName>
    </submittedName>
</protein>
<dbReference type="PANTHER" id="PTHR11040">
    <property type="entry name" value="ZINC/IRON TRANSPORTER"/>
    <property type="match status" value="1"/>
</dbReference>
<dbReference type="GO" id="GO:0005886">
    <property type="term" value="C:plasma membrane"/>
    <property type="evidence" value="ECO:0007669"/>
    <property type="project" value="TreeGrafter"/>
</dbReference>
<dbReference type="AlphaFoldDB" id="A0A336N2M7"/>
<evidence type="ECO:0000313" key="7">
    <source>
        <dbReference type="EMBL" id="SSX35273.1"/>
    </source>
</evidence>
<evidence type="ECO:0000256" key="6">
    <source>
        <dbReference type="SAM" id="Phobius"/>
    </source>
</evidence>
<dbReference type="InterPro" id="IPR003689">
    <property type="entry name" value="ZIP"/>
</dbReference>
<feature type="transmembrane region" description="Helical" evidence="6">
    <location>
        <begin position="60"/>
        <end position="80"/>
    </location>
</feature>
<dbReference type="GO" id="GO:0005385">
    <property type="term" value="F:zinc ion transmembrane transporter activity"/>
    <property type="evidence" value="ECO:0007669"/>
    <property type="project" value="TreeGrafter"/>
</dbReference>
<keyword evidence="3 6" id="KW-1133">Transmembrane helix</keyword>
<dbReference type="VEuPathDB" id="VectorBase:CSON009487"/>
<evidence type="ECO:0000256" key="5">
    <source>
        <dbReference type="SAM" id="MobiDB-lite"/>
    </source>
</evidence>
<feature type="transmembrane region" description="Helical" evidence="6">
    <location>
        <begin position="235"/>
        <end position="254"/>
    </location>
</feature>
<feature type="transmembrane region" description="Helical" evidence="6">
    <location>
        <begin position="293"/>
        <end position="315"/>
    </location>
</feature>
<evidence type="ECO:0000256" key="2">
    <source>
        <dbReference type="ARBA" id="ARBA00022692"/>
    </source>
</evidence>
<feature type="transmembrane region" description="Helical" evidence="6">
    <location>
        <begin position="327"/>
        <end position="347"/>
    </location>
</feature>
<evidence type="ECO:0000256" key="3">
    <source>
        <dbReference type="ARBA" id="ARBA00022989"/>
    </source>
</evidence>
<dbReference type="EMBL" id="UFQT01003778">
    <property type="protein sequence ID" value="SSX35273.1"/>
    <property type="molecule type" value="Genomic_DNA"/>
</dbReference>
<keyword evidence="4 6" id="KW-0472">Membrane</keyword>
<reference evidence="7" key="1">
    <citation type="submission" date="2018-07" db="EMBL/GenBank/DDBJ databases">
        <authorList>
            <person name="Quirk P.G."/>
            <person name="Krulwich T.A."/>
        </authorList>
    </citation>
    <scope>NUCLEOTIDE SEQUENCE</scope>
</reference>
<dbReference type="OMA" id="VSAHKYI"/>
<feature type="compositionally biased region" description="Basic residues" evidence="5">
    <location>
        <begin position="203"/>
        <end position="214"/>
    </location>
</feature>
<accession>A0A336N2M7</accession>
<organism evidence="7">
    <name type="scientific">Culicoides sonorensis</name>
    <name type="common">Biting midge</name>
    <dbReference type="NCBI Taxonomy" id="179676"/>
    <lineage>
        <taxon>Eukaryota</taxon>
        <taxon>Metazoa</taxon>
        <taxon>Ecdysozoa</taxon>
        <taxon>Arthropoda</taxon>
        <taxon>Hexapoda</taxon>
        <taxon>Insecta</taxon>
        <taxon>Pterygota</taxon>
        <taxon>Neoptera</taxon>
        <taxon>Endopterygota</taxon>
        <taxon>Diptera</taxon>
        <taxon>Nematocera</taxon>
        <taxon>Chironomoidea</taxon>
        <taxon>Ceratopogonidae</taxon>
        <taxon>Ceratopogoninae</taxon>
        <taxon>Culicoides</taxon>
        <taxon>Monoculicoides</taxon>
    </lineage>
</organism>
<feature type="transmembrane region" description="Helical" evidence="6">
    <location>
        <begin position="20"/>
        <end position="39"/>
    </location>
</feature>
<feature type="transmembrane region" description="Helical" evidence="6">
    <location>
        <begin position="100"/>
        <end position="119"/>
    </location>
</feature>
<evidence type="ECO:0000256" key="4">
    <source>
        <dbReference type="ARBA" id="ARBA00023136"/>
    </source>
</evidence>